<dbReference type="GeneID" id="5545371"/>
<dbReference type="InterPro" id="IPR009057">
    <property type="entry name" value="Homeodomain-like_sf"/>
</dbReference>
<dbReference type="Pfam" id="PF08558">
    <property type="entry name" value="TRF"/>
    <property type="match status" value="1"/>
</dbReference>
<dbReference type="GO" id="GO:0032211">
    <property type="term" value="P:negative regulation of telomere maintenance via telomerase"/>
    <property type="evidence" value="ECO:0007669"/>
    <property type="project" value="EnsemblFungi"/>
</dbReference>
<keyword evidence="2" id="KW-0539">Nucleus</keyword>
<dbReference type="GO" id="GO:0000981">
    <property type="term" value="F:DNA-binding transcription factor activity, RNA polymerase II-specific"/>
    <property type="evidence" value="ECO:0007669"/>
    <property type="project" value="EnsemblFungi"/>
</dbReference>
<dbReference type="PhylomeDB" id="A7TKR0"/>
<accession>A7TKR0</accession>
<dbReference type="EMBL" id="DS480409">
    <property type="protein sequence ID" value="EDO17172.1"/>
    <property type="molecule type" value="Genomic_DNA"/>
</dbReference>
<dbReference type="GO" id="GO:0010833">
    <property type="term" value="P:telomere maintenance via telomere lengthening"/>
    <property type="evidence" value="ECO:0007669"/>
    <property type="project" value="EnsemblFungi"/>
</dbReference>
<dbReference type="Pfam" id="PF00249">
    <property type="entry name" value="Myb_DNA-binding"/>
    <property type="match status" value="1"/>
</dbReference>
<dbReference type="GO" id="GO:0042803">
    <property type="term" value="F:protein homodimerization activity"/>
    <property type="evidence" value="ECO:0007669"/>
    <property type="project" value="InterPro"/>
</dbReference>
<dbReference type="FunFam" id="1.10.10.60:FF:000137">
    <property type="entry name" value="MYB DNA binding protein"/>
    <property type="match status" value="1"/>
</dbReference>
<gene>
    <name evidence="6" type="ORF">Kpol_1072p42</name>
</gene>
<dbReference type="SMART" id="SM00717">
    <property type="entry name" value="SANT"/>
    <property type="match status" value="1"/>
</dbReference>
<dbReference type="AlphaFoldDB" id="A7TKR0"/>
<dbReference type="InParanoid" id="A7TKR0"/>
<organism evidence="7">
    <name type="scientific">Vanderwaltozyma polyspora (strain ATCC 22028 / DSM 70294 / BCRC 21397 / CBS 2163 / NBRC 10782 / NRRL Y-8283 / UCD 57-17)</name>
    <name type="common">Kluyveromyces polysporus</name>
    <dbReference type="NCBI Taxonomy" id="436907"/>
    <lineage>
        <taxon>Eukaryota</taxon>
        <taxon>Fungi</taxon>
        <taxon>Dikarya</taxon>
        <taxon>Ascomycota</taxon>
        <taxon>Saccharomycotina</taxon>
        <taxon>Saccharomycetes</taxon>
        <taxon>Saccharomycetales</taxon>
        <taxon>Saccharomycetaceae</taxon>
        <taxon>Vanderwaltozyma</taxon>
    </lineage>
</organism>
<dbReference type="InterPro" id="IPR013867">
    <property type="entry name" value="Telomere_rpt-bd_fac_dimer_dom"/>
</dbReference>
<proteinExistence type="predicted"/>
<evidence type="ECO:0000313" key="6">
    <source>
        <dbReference type="EMBL" id="EDO17172.1"/>
    </source>
</evidence>
<dbReference type="GO" id="GO:0001015">
    <property type="term" value="P:snoRNA transcription by RNA polymerase II"/>
    <property type="evidence" value="ECO:0007669"/>
    <property type="project" value="EnsemblFungi"/>
</dbReference>
<dbReference type="CDD" id="cd11660">
    <property type="entry name" value="SANT_TRF"/>
    <property type="match status" value="1"/>
</dbReference>
<dbReference type="GO" id="GO:0000781">
    <property type="term" value="C:chromosome, telomeric region"/>
    <property type="evidence" value="ECO:0007669"/>
    <property type="project" value="EnsemblFungi"/>
</dbReference>
<evidence type="ECO:0000259" key="4">
    <source>
        <dbReference type="PROSITE" id="PS50090"/>
    </source>
</evidence>
<evidence type="ECO:0000256" key="2">
    <source>
        <dbReference type="ARBA" id="ARBA00023242"/>
    </source>
</evidence>
<feature type="domain" description="Myb-like" evidence="4">
    <location>
        <begin position="427"/>
        <end position="487"/>
    </location>
</feature>
<sequence>MVIIIQRNQYIQCQAGTVMNRFDSILPHLPEKTRLTLSSLCILDDISTLILRFILLNKLAPHAISILINGDTKALSGLVNGKENLTILHDIEIFQNLLHNFMNLKKIYNNKLIITVFDVAYGLWVPNSSPPYILKEFKFYITNTVKKINLLTYLLISLGCCEDYGFDILDEIFFDIFCPHSIFNKYKIRKLQPELDTTTTFEDFNNKKDLDIARKFLKTHGVLYLELKTQHFITILENSNEAIDFIKEDILNQIFPPDLININDKNMIPSEIEFIKRCNHRKESLLKYDSLENLQKDYEWKDYIKELVNFCDKNIGMIILGRPHRDINPLFDYKLENINITRNISKDQNINNSKANAVTKSNEKESTILDVSKVSDEGKVMKIHVENKKKNLAKISIPLMTLNSQNKVTSKDLVDVAIVESAKTGVKKLKPKKNWTKEEEAILQKGLQDLGPSWSKILDLYGPGGTVNEILKNRTQVQLKDKARNWKLKYLKSDEPLPEYLFKVTGRINKSKNNTNL</sequence>
<dbReference type="STRING" id="436907.A7TKR0"/>
<keyword evidence="3" id="KW-0131">Cell cycle</keyword>
<dbReference type="Proteomes" id="UP000000267">
    <property type="component" value="Unassembled WGS sequence"/>
</dbReference>
<dbReference type="InterPro" id="IPR052833">
    <property type="entry name" value="Telomeric_DNA-bd_trans-reg"/>
</dbReference>
<dbReference type="HOGENOM" id="CLU_008791_4_0_1"/>
<dbReference type="SUPFAM" id="SSF46689">
    <property type="entry name" value="Homeodomain-like"/>
    <property type="match status" value="1"/>
</dbReference>
<dbReference type="InterPro" id="IPR017930">
    <property type="entry name" value="Myb_dom"/>
</dbReference>
<name>A7TKR0_VANPO</name>
<feature type="domain" description="HTH myb-type" evidence="5">
    <location>
        <begin position="427"/>
        <end position="483"/>
    </location>
</feature>
<protein>
    <submittedName>
        <fullName evidence="6">Uncharacterized protein</fullName>
    </submittedName>
</protein>
<evidence type="ECO:0000256" key="3">
    <source>
        <dbReference type="ARBA" id="ARBA00023306"/>
    </source>
</evidence>
<dbReference type="OMA" id="RNWKLKY"/>
<dbReference type="PROSITE" id="PS51294">
    <property type="entry name" value="HTH_MYB"/>
    <property type="match status" value="1"/>
</dbReference>
<dbReference type="eggNOG" id="ENOG502QRT9">
    <property type="taxonomic scope" value="Eukaryota"/>
</dbReference>
<reference evidence="6 7" key="1">
    <citation type="journal article" date="2007" name="Proc. Natl. Acad. Sci. U.S.A.">
        <title>Independent sorting-out of thousands of duplicated gene pairs in two yeast species descended from a whole-genome duplication.</title>
        <authorList>
            <person name="Scannell D.R."/>
            <person name="Frank A.C."/>
            <person name="Conant G.C."/>
            <person name="Byrne K.P."/>
            <person name="Woolfit M."/>
            <person name="Wolfe K.H."/>
        </authorList>
    </citation>
    <scope>NUCLEOTIDE SEQUENCE [LARGE SCALE GENOMIC DNA]</scope>
    <source>
        <strain evidence="7">ATCC 22028 / DSM 70294 / BCRC 21397 / CBS 2163 / NBRC 10782 / NRRL Y-8283 / UCD 57-17</strain>
    </source>
</reference>
<keyword evidence="1" id="KW-0238">DNA-binding</keyword>
<dbReference type="GO" id="GO:0000978">
    <property type="term" value="F:RNA polymerase II cis-regulatory region sequence-specific DNA binding"/>
    <property type="evidence" value="ECO:0007669"/>
    <property type="project" value="EnsemblFungi"/>
</dbReference>
<dbReference type="Gene3D" id="1.10.10.60">
    <property type="entry name" value="Homeodomain-like"/>
    <property type="match status" value="1"/>
</dbReference>
<dbReference type="OrthoDB" id="3366990at2759"/>
<keyword evidence="7" id="KW-1185">Reference proteome</keyword>
<dbReference type="PROSITE" id="PS50090">
    <property type="entry name" value="MYB_LIKE"/>
    <property type="match status" value="1"/>
</dbReference>
<evidence type="ECO:0000313" key="7">
    <source>
        <dbReference type="Proteomes" id="UP000000267"/>
    </source>
</evidence>
<evidence type="ECO:0000256" key="1">
    <source>
        <dbReference type="ARBA" id="ARBA00023125"/>
    </source>
</evidence>
<dbReference type="GO" id="GO:0006338">
    <property type="term" value="P:chromatin remodeling"/>
    <property type="evidence" value="ECO:0007669"/>
    <property type="project" value="EnsemblFungi"/>
</dbReference>
<evidence type="ECO:0000259" key="5">
    <source>
        <dbReference type="PROSITE" id="PS51294"/>
    </source>
</evidence>
<dbReference type="RefSeq" id="XP_001645030.1">
    <property type="nucleotide sequence ID" value="XM_001644980.1"/>
</dbReference>
<dbReference type="PANTHER" id="PTHR47807:SF1">
    <property type="entry name" value="PROTEIN TBF1"/>
    <property type="match status" value="1"/>
</dbReference>
<dbReference type="GO" id="GO:0043035">
    <property type="term" value="F:chromatin insulator sequence binding"/>
    <property type="evidence" value="ECO:0007669"/>
    <property type="project" value="EnsemblFungi"/>
</dbReference>
<dbReference type="PANTHER" id="PTHR47807">
    <property type="entry name" value="PROTEIN TBF1"/>
    <property type="match status" value="1"/>
</dbReference>
<dbReference type="GO" id="GO:0003691">
    <property type="term" value="F:double-stranded telomeric DNA binding"/>
    <property type="evidence" value="ECO:0007669"/>
    <property type="project" value="TreeGrafter"/>
</dbReference>
<dbReference type="KEGG" id="vpo:Kpol_1072p42"/>
<dbReference type="InterPro" id="IPR001005">
    <property type="entry name" value="SANT/Myb"/>
</dbReference>